<dbReference type="PANTHER" id="PTHR42840:SF5">
    <property type="entry name" value="NAD(P)-BINDING ROSSMANN-FOLD SUPERFAMILY PROTEIN"/>
    <property type="match status" value="1"/>
</dbReference>
<evidence type="ECO:0000259" key="5">
    <source>
        <dbReference type="Pfam" id="PF01408"/>
    </source>
</evidence>
<name>A0A438N4R5_EXOME</name>
<dbReference type="SUPFAM" id="SSF55347">
    <property type="entry name" value="Glyceraldehyde-3-phosphate dehydrogenase-like, C-terminal domain"/>
    <property type="match status" value="1"/>
</dbReference>
<evidence type="ECO:0000256" key="2">
    <source>
        <dbReference type="ARBA" id="ARBA00010928"/>
    </source>
</evidence>
<dbReference type="SUPFAM" id="SSF51735">
    <property type="entry name" value="NAD(P)-binding Rossmann-fold domains"/>
    <property type="match status" value="1"/>
</dbReference>
<dbReference type="VEuPathDB" id="FungiDB:PV10_05146"/>
<dbReference type="AlphaFoldDB" id="A0A438N4R5"/>
<dbReference type="InterPro" id="IPR036291">
    <property type="entry name" value="NAD(P)-bd_dom_sf"/>
</dbReference>
<dbReference type="Gene3D" id="3.30.360.10">
    <property type="entry name" value="Dihydrodipicolinate Reductase, domain 2"/>
    <property type="match status" value="1"/>
</dbReference>
<dbReference type="GO" id="GO:0000166">
    <property type="term" value="F:nucleotide binding"/>
    <property type="evidence" value="ECO:0007669"/>
    <property type="project" value="InterPro"/>
</dbReference>
<protein>
    <recommendedName>
        <fullName evidence="9">Gfo/Idh/MocA-like oxidoreductase N-terminal domain-containing protein</fullName>
    </recommendedName>
</protein>
<dbReference type="GO" id="GO:0006740">
    <property type="term" value="P:NADPH regeneration"/>
    <property type="evidence" value="ECO:0007669"/>
    <property type="project" value="TreeGrafter"/>
</dbReference>
<dbReference type="Pfam" id="PF01655">
    <property type="entry name" value="Ribosomal_L32e"/>
    <property type="match status" value="1"/>
</dbReference>
<dbReference type="Pfam" id="PF22725">
    <property type="entry name" value="GFO_IDH_MocA_C3"/>
    <property type="match status" value="1"/>
</dbReference>
<sequence>MTIESIGVAILGGGIFAREEHVPAVDAVKNLALKAAWSRSLKSVKTLEVDTSKVDLYSEDSAPGKQLDDLLTRSDIKAVIIALPIKNQPEYIRKSLLAGKHVLSEKPVAENVVEAAELIKWYHAEITAKTDTTWAVAENQRYLDSFEKAANAVKTKGRQLTFRLRMQTLVTGGKYFETSWRKVPTHQGGFLLDGGVHFVAGLRYLLGKGNPIMTISAHSAQLQDHLPPVDTVDATARTKNGAIGTLSISFGTTAKGTEWTIGAEDGVVSIIDNDLTIDGNKQDFTNERSGVPPEVRAWGEALAAGSIDARQTPEEALADLELIEAMLVSGGKPVELKYQDTATTDKMVSAKKHVPIVKKHPKKWNRHQSDTFKCVPSAWRKPKGIDNRVRRRFKGQLVMPSIGFGSNKKTRHLIPSGHKVFLVRNPNDVDLLLLHNRTYAAEIASAVSSRKRIEIIAKAKALGVKVTNPKAKITTES</sequence>
<dbReference type="SUPFAM" id="SSF52042">
    <property type="entry name" value="Ribosomal protein L32e"/>
    <property type="match status" value="1"/>
</dbReference>
<comment type="similarity">
    <text evidence="1">Belongs to the eukaryotic ribosomal protein eL32 family.</text>
</comment>
<dbReference type="InterPro" id="IPR000683">
    <property type="entry name" value="Gfo/Idh/MocA-like_OxRdtase_N"/>
</dbReference>
<dbReference type="OrthoDB" id="64915at2759"/>
<dbReference type="GO" id="GO:0016491">
    <property type="term" value="F:oxidoreductase activity"/>
    <property type="evidence" value="ECO:0007669"/>
    <property type="project" value="TreeGrafter"/>
</dbReference>
<dbReference type="GO" id="GO:0003735">
    <property type="term" value="F:structural constituent of ribosome"/>
    <property type="evidence" value="ECO:0007669"/>
    <property type="project" value="InterPro"/>
</dbReference>
<feature type="domain" description="GFO/IDH/MocA-like oxidoreductase" evidence="6">
    <location>
        <begin position="176"/>
        <end position="267"/>
    </location>
</feature>
<evidence type="ECO:0000256" key="3">
    <source>
        <dbReference type="ARBA" id="ARBA00022980"/>
    </source>
</evidence>
<evidence type="ECO:0000259" key="6">
    <source>
        <dbReference type="Pfam" id="PF22725"/>
    </source>
</evidence>
<comment type="similarity">
    <text evidence="2">Belongs to the Gfo/Idh/MocA family.</text>
</comment>
<feature type="domain" description="Gfo/Idh/MocA-like oxidoreductase N-terminal" evidence="5">
    <location>
        <begin position="6"/>
        <end position="120"/>
    </location>
</feature>
<keyword evidence="3" id="KW-0689">Ribosomal protein</keyword>
<dbReference type="InterPro" id="IPR036351">
    <property type="entry name" value="Ribosomal_eL32_sf"/>
</dbReference>
<evidence type="ECO:0000313" key="7">
    <source>
        <dbReference type="EMBL" id="RVX70752.1"/>
    </source>
</evidence>
<dbReference type="GO" id="GO:1990904">
    <property type="term" value="C:ribonucleoprotein complex"/>
    <property type="evidence" value="ECO:0007669"/>
    <property type="project" value="UniProtKB-KW"/>
</dbReference>
<dbReference type="VEuPathDB" id="FungiDB:PV10_05145"/>
<proteinExistence type="inferred from homology"/>
<dbReference type="CDD" id="cd00513">
    <property type="entry name" value="Ribosomal_L32_L32e"/>
    <property type="match status" value="1"/>
</dbReference>
<comment type="caution">
    <text evidence="7">The sequence shown here is derived from an EMBL/GenBank/DDBJ whole genome shotgun (WGS) entry which is preliminary data.</text>
</comment>
<dbReference type="InterPro" id="IPR055170">
    <property type="entry name" value="GFO_IDH_MocA-like_dom"/>
</dbReference>
<dbReference type="EMBL" id="NAJM01000021">
    <property type="protein sequence ID" value="RVX70752.1"/>
    <property type="molecule type" value="Genomic_DNA"/>
</dbReference>
<dbReference type="GO" id="GO:0005737">
    <property type="term" value="C:cytoplasm"/>
    <property type="evidence" value="ECO:0007669"/>
    <property type="project" value="TreeGrafter"/>
</dbReference>
<reference evidence="7 8" key="1">
    <citation type="submission" date="2017-03" db="EMBL/GenBank/DDBJ databases">
        <title>Genomes of endolithic fungi from Antarctica.</title>
        <authorList>
            <person name="Coleine C."/>
            <person name="Masonjones S."/>
            <person name="Stajich J.E."/>
        </authorList>
    </citation>
    <scope>NUCLEOTIDE SEQUENCE [LARGE SCALE GENOMIC DNA]</scope>
    <source>
        <strain evidence="7 8">CCFEE 6314</strain>
    </source>
</reference>
<evidence type="ECO:0008006" key="9">
    <source>
        <dbReference type="Google" id="ProtNLM"/>
    </source>
</evidence>
<evidence type="ECO:0000313" key="8">
    <source>
        <dbReference type="Proteomes" id="UP000288859"/>
    </source>
</evidence>
<dbReference type="PANTHER" id="PTHR42840">
    <property type="entry name" value="NAD(P)-BINDING ROSSMANN-FOLD SUPERFAMILY PROTEIN-RELATED"/>
    <property type="match status" value="1"/>
</dbReference>
<dbReference type="GO" id="GO:0006412">
    <property type="term" value="P:translation"/>
    <property type="evidence" value="ECO:0007669"/>
    <property type="project" value="InterPro"/>
</dbReference>
<evidence type="ECO:0000256" key="4">
    <source>
        <dbReference type="ARBA" id="ARBA00023274"/>
    </source>
</evidence>
<evidence type="ECO:0000256" key="1">
    <source>
        <dbReference type="ARBA" id="ARBA00008431"/>
    </source>
</evidence>
<organism evidence="7 8">
    <name type="scientific">Exophiala mesophila</name>
    <name type="common">Black yeast-like fungus</name>
    <dbReference type="NCBI Taxonomy" id="212818"/>
    <lineage>
        <taxon>Eukaryota</taxon>
        <taxon>Fungi</taxon>
        <taxon>Dikarya</taxon>
        <taxon>Ascomycota</taxon>
        <taxon>Pezizomycotina</taxon>
        <taxon>Eurotiomycetes</taxon>
        <taxon>Chaetothyriomycetidae</taxon>
        <taxon>Chaetothyriales</taxon>
        <taxon>Herpotrichiellaceae</taxon>
        <taxon>Exophiala</taxon>
    </lineage>
</organism>
<dbReference type="Proteomes" id="UP000288859">
    <property type="component" value="Unassembled WGS sequence"/>
</dbReference>
<gene>
    <name evidence="7" type="ORF">B0A52_05403</name>
</gene>
<dbReference type="SMART" id="SM01393">
    <property type="entry name" value="Ribosomal_L32e"/>
    <property type="match status" value="1"/>
</dbReference>
<dbReference type="InterPro" id="IPR001515">
    <property type="entry name" value="Ribosomal_eL32"/>
</dbReference>
<accession>A0A438N4R5</accession>
<dbReference type="Gene3D" id="3.40.50.720">
    <property type="entry name" value="NAD(P)-binding Rossmann-like Domain"/>
    <property type="match status" value="1"/>
</dbReference>
<dbReference type="GO" id="GO:0005840">
    <property type="term" value="C:ribosome"/>
    <property type="evidence" value="ECO:0007669"/>
    <property type="project" value="UniProtKB-KW"/>
</dbReference>
<dbReference type="Pfam" id="PF01408">
    <property type="entry name" value="GFO_IDH_MocA"/>
    <property type="match status" value="1"/>
</dbReference>
<keyword evidence="4" id="KW-0687">Ribonucleoprotein</keyword>